<name>A0A1J0A868_9ENTE</name>
<dbReference type="KEGG" id="vte:BHY08_10030"/>
<reference evidence="4 5" key="1">
    <citation type="submission" date="2016-09" db="EMBL/GenBank/DDBJ databases">
        <title>Vagococcus teuberi sp. nov., isolated from the Malian artisanal sour milk fene.</title>
        <authorList>
            <person name="Wullschleger S."/>
            <person name="Seifert C."/>
            <person name="Baumgartner S."/>
            <person name="Lacroix C."/>
            <person name="Bonfoh B."/>
            <person name="Stevens M.J."/>
            <person name="Meile L."/>
        </authorList>
    </citation>
    <scope>NUCLEOTIDE SEQUENCE [LARGE SCALE GENOMIC DNA]</scope>
    <source>
        <strain evidence="4 5">DSM 21459</strain>
    </source>
</reference>
<keyword evidence="2" id="KW-0378">Hydrolase</keyword>
<dbReference type="EMBL" id="CP017267">
    <property type="protein sequence ID" value="APB32117.1"/>
    <property type="molecule type" value="Genomic_DNA"/>
</dbReference>
<keyword evidence="5" id="KW-1185">Reference proteome</keyword>
<dbReference type="Proteomes" id="UP000191200">
    <property type="component" value="Chromosome"/>
</dbReference>
<dbReference type="OrthoDB" id="9796570at2"/>
<accession>A0A1J0A868</accession>
<evidence type="ECO:0000313" key="4">
    <source>
        <dbReference type="EMBL" id="APB32117.1"/>
    </source>
</evidence>
<dbReference type="InterPro" id="IPR029058">
    <property type="entry name" value="AB_hydrolase_fold"/>
</dbReference>
<dbReference type="GO" id="GO:0016787">
    <property type="term" value="F:hydrolase activity"/>
    <property type="evidence" value="ECO:0007669"/>
    <property type="project" value="UniProtKB-KW"/>
</dbReference>
<sequence length="205" mass="23542">MNYTIKYGGKEQPVLILLHGTGGNESSLLDVGKDLMSDATLIGIRGEVLEQGQSRFFSRVSDGVYDEVDLEMRANDLHRFISELLQKSQLTTQEIVLVGYSNGANIAIKLLLNYPDKYQRAVLFHPMYPIDVLEDHDLSQTELFVTLGTQDSIVPIEESQRVLTLFRRFHANILSEWTLTHQLTYLEVEKAKKWLHRIIKQNEHE</sequence>
<dbReference type="STRING" id="519472.BHY08_10030"/>
<protein>
    <submittedName>
        <fullName evidence="4">Carboxylesterase</fullName>
    </submittedName>
</protein>
<evidence type="ECO:0000256" key="1">
    <source>
        <dbReference type="ARBA" id="ARBA00006499"/>
    </source>
</evidence>
<dbReference type="PANTHER" id="PTHR10655:SF17">
    <property type="entry name" value="LYSOPHOSPHOLIPASE-LIKE PROTEIN 1"/>
    <property type="match status" value="1"/>
</dbReference>
<dbReference type="InterPro" id="IPR050565">
    <property type="entry name" value="LYPA1-2/EST-like"/>
</dbReference>
<evidence type="ECO:0000313" key="5">
    <source>
        <dbReference type="Proteomes" id="UP000191200"/>
    </source>
</evidence>
<dbReference type="AlphaFoldDB" id="A0A1J0A868"/>
<dbReference type="InterPro" id="IPR003140">
    <property type="entry name" value="PLipase/COase/thioEstase"/>
</dbReference>
<evidence type="ECO:0000259" key="3">
    <source>
        <dbReference type="Pfam" id="PF02230"/>
    </source>
</evidence>
<gene>
    <name evidence="4" type="ORF">BHY08_10030</name>
</gene>
<dbReference type="SUPFAM" id="SSF53474">
    <property type="entry name" value="alpha/beta-Hydrolases"/>
    <property type="match status" value="1"/>
</dbReference>
<dbReference type="Gene3D" id="3.40.50.1820">
    <property type="entry name" value="alpha/beta hydrolase"/>
    <property type="match status" value="1"/>
</dbReference>
<organism evidence="4 5">
    <name type="scientific">Vagococcus teuberi</name>
    <dbReference type="NCBI Taxonomy" id="519472"/>
    <lineage>
        <taxon>Bacteria</taxon>
        <taxon>Bacillati</taxon>
        <taxon>Bacillota</taxon>
        <taxon>Bacilli</taxon>
        <taxon>Lactobacillales</taxon>
        <taxon>Enterococcaceae</taxon>
        <taxon>Vagococcus</taxon>
    </lineage>
</organism>
<feature type="domain" description="Phospholipase/carboxylesterase/thioesterase" evidence="3">
    <location>
        <begin position="8"/>
        <end position="196"/>
    </location>
</feature>
<comment type="similarity">
    <text evidence="1">Belongs to the AB hydrolase superfamily. AB hydrolase 2 family.</text>
</comment>
<dbReference type="Pfam" id="PF02230">
    <property type="entry name" value="Abhydrolase_2"/>
    <property type="match status" value="1"/>
</dbReference>
<evidence type="ECO:0000256" key="2">
    <source>
        <dbReference type="ARBA" id="ARBA00022801"/>
    </source>
</evidence>
<proteinExistence type="inferred from homology"/>
<dbReference type="RefSeq" id="WP_071457725.1">
    <property type="nucleotide sequence ID" value="NZ_CP017267.1"/>
</dbReference>
<dbReference type="PANTHER" id="PTHR10655">
    <property type="entry name" value="LYSOPHOSPHOLIPASE-RELATED"/>
    <property type="match status" value="1"/>
</dbReference>